<dbReference type="EMBL" id="AP021888">
    <property type="protein sequence ID" value="BBP44278.1"/>
    <property type="molecule type" value="Genomic_DNA"/>
</dbReference>
<dbReference type="Proteomes" id="UP000501466">
    <property type="component" value="Chromosome"/>
</dbReference>
<name>A0A6F8PQH3_9GAMM</name>
<keyword evidence="1" id="KW-0732">Signal</keyword>
<dbReference type="Pfam" id="PF12275">
    <property type="entry name" value="DUF3616"/>
    <property type="match status" value="1"/>
</dbReference>
<evidence type="ECO:0000259" key="2">
    <source>
        <dbReference type="Pfam" id="PF12275"/>
    </source>
</evidence>
<evidence type="ECO:0000256" key="1">
    <source>
        <dbReference type="SAM" id="SignalP"/>
    </source>
</evidence>
<sequence length="321" mass="36160">MLQRFLNIFALLFITSMAQAKVAQVIETLKLPNLDIPNEDISGIVIQPNFMALVSDEGNALQILKKTGSRWVAKTPIELSASKDEIDLEGLTYQAPYLYAIGSHSAKRPRIKDEASVEKNLKRLAEVLPERSRQQLFRIELDTQLNAKNIEAISIESIIQDHPILSRFIPIPSKENGIDIEGLSIDAEGRLLIGFRGPVIRGNLAPVLQLQLKKKRFDIKDSEVFWLNLNGRGIRGLSQVANQDRWLVLAGDVGDLETPYEVYLWTGDHQLNAMQSLCELPKSRGKPEGIQWTKQHGKVWEFVIVQDGLKNGEAQQFSCRE</sequence>
<keyword evidence="4" id="KW-1185">Reference proteome</keyword>
<proteinExistence type="predicted"/>
<evidence type="ECO:0000313" key="4">
    <source>
        <dbReference type="Proteomes" id="UP000501466"/>
    </source>
</evidence>
<dbReference type="InterPro" id="IPR022060">
    <property type="entry name" value="DUF3616"/>
</dbReference>
<feature type="chain" id="PRO_5026263880" description="DUF3616 domain-containing protein" evidence="1">
    <location>
        <begin position="21"/>
        <end position="321"/>
    </location>
</feature>
<accession>A0A6F8PQH3</accession>
<feature type="domain" description="DUF3616" evidence="2">
    <location>
        <begin position="40"/>
        <end position="310"/>
    </location>
</feature>
<dbReference type="KEGG" id="tzo:THMIRHAT_20240"/>
<gene>
    <name evidence="3" type="ORF">THMIRHAT_20240</name>
</gene>
<feature type="signal peptide" evidence="1">
    <location>
        <begin position="1"/>
        <end position="20"/>
    </location>
</feature>
<evidence type="ECO:0000313" key="3">
    <source>
        <dbReference type="EMBL" id="BBP44278.1"/>
    </source>
</evidence>
<reference evidence="4" key="1">
    <citation type="submission" date="2019-11" db="EMBL/GenBank/DDBJ databases">
        <title>Isolation and characterization of two novel species in the genus Thiomicrorhabdus.</title>
        <authorList>
            <person name="Mochizuki J."/>
            <person name="Kojima H."/>
            <person name="Fukui M."/>
        </authorList>
    </citation>
    <scope>NUCLEOTIDE SEQUENCE [LARGE SCALE GENOMIC DNA]</scope>
    <source>
        <strain evidence="4">AkT22</strain>
    </source>
</reference>
<organism evidence="3 4">
    <name type="scientific">Thiosulfativibrio zosterae</name>
    <dbReference type="NCBI Taxonomy" id="2675053"/>
    <lineage>
        <taxon>Bacteria</taxon>
        <taxon>Pseudomonadati</taxon>
        <taxon>Pseudomonadota</taxon>
        <taxon>Gammaproteobacteria</taxon>
        <taxon>Thiotrichales</taxon>
        <taxon>Piscirickettsiaceae</taxon>
        <taxon>Thiosulfativibrio</taxon>
    </lineage>
</organism>
<dbReference type="RefSeq" id="WP_173292009.1">
    <property type="nucleotide sequence ID" value="NZ_AP021888.1"/>
</dbReference>
<protein>
    <recommendedName>
        <fullName evidence="2">DUF3616 domain-containing protein</fullName>
    </recommendedName>
</protein>
<dbReference type="AlphaFoldDB" id="A0A6F8PQH3"/>